<dbReference type="Proteomes" id="UP000054776">
    <property type="component" value="Unassembled WGS sequence"/>
</dbReference>
<gene>
    <name evidence="3" type="ORF">T01_12565</name>
</gene>
<organism evidence="3 4">
    <name type="scientific">Trichinella spiralis</name>
    <name type="common">Trichina worm</name>
    <dbReference type="NCBI Taxonomy" id="6334"/>
    <lineage>
        <taxon>Eukaryota</taxon>
        <taxon>Metazoa</taxon>
        <taxon>Ecdysozoa</taxon>
        <taxon>Nematoda</taxon>
        <taxon>Enoplea</taxon>
        <taxon>Dorylaimia</taxon>
        <taxon>Trichinellida</taxon>
        <taxon>Trichinellidae</taxon>
        <taxon>Trichinella</taxon>
    </lineage>
</organism>
<name>A0A0V1AW21_TRISP</name>
<evidence type="ECO:0000256" key="2">
    <source>
        <dbReference type="SAM" id="Phobius"/>
    </source>
</evidence>
<keyword evidence="2" id="KW-1133">Transmembrane helix</keyword>
<proteinExistence type="predicted"/>
<dbReference type="OrthoDB" id="5929398at2759"/>
<feature type="region of interest" description="Disordered" evidence="1">
    <location>
        <begin position="115"/>
        <end position="138"/>
    </location>
</feature>
<reference evidence="3 4" key="1">
    <citation type="submission" date="2015-01" db="EMBL/GenBank/DDBJ databases">
        <title>Evolution of Trichinella species and genotypes.</title>
        <authorList>
            <person name="Korhonen P.K."/>
            <person name="Edoardo P."/>
            <person name="Giuseppe L.R."/>
            <person name="Gasser R.B."/>
        </authorList>
    </citation>
    <scope>NUCLEOTIDE SEQUENCE [LARGE SCALE GENOMIC DNA]</scope>
    <source>
        <strain evidence="3">ISS3</strain>
    </source>
</reference>
<feature type="compositionally biased region" description="Low complexity" evidence="1">
    <location>
        <begin position="115"/>
        <end position="125"/>
    </location>
</feature>
<sequence>MLALTVNSGSKMLGRSTCKSLSHNFPLLLITAAVCYQVAVTWALDNTAMGKNGLLYDKQNRTETMKRNISNEYLPNENAENNNKTDVKATVFETPTEKENITEFVIKAPQTPITLTPQTTTPIPTNFSEKVEPANNRSKEHTDEILNVVNGSKTYGNDNVSEKLKAGKTNGSDVEFETPPPNFVITSTLAPINCTQTVNYKGTNRNACIGMSITFIALTFIAVICLCVFHFQPMKTLRGEETVKTIIISVFRQGQNRKWFLSGRINSGSKMLGRSTCKSLSHNFPLLLITAAVCYQVAVTWALDNTAMGKNGLLYDKQNRTETMKRNISNEYLPNENAENNNKTDVKATVFETPTEKENITEFVIKAPQTPITLTPQTTTPIPTNFSEKVEPANNRSKEHTDEILNVVNGSKTYGNDNASEKLKAGKTNGSDVEFETPPPNFVITSTLAPIICTQTVNYKGTNRKLNQTNRYTARCEEDHVEKFCIALSVIFAGMCLIAIIIFCVCFFQPTNMLRSIAERRRNGENHRNFCISTRAEQEMVSFGEKLNEA</sequence>
<keyword evidence="2" id="KW-0472">Membrane</keyword>
<evidence type="ECO:0000313" key="4">
    <source>
        <dbReference type="Proteomes" id="UP000054776"/>
    </source>
</evidence>
<dbReference type="AlphaFoldDB" id="A0A0V1AW21"/>
<comment type="caution">
    <text evidence="3">The sequence shown here is derived from an EMBL/GenBank/DDBJ whole genome shotgun (WGS) entry which is preliminary data.</text>
</comment>
<feature type="region of interest" description="Disordered" evidence="1">
    <location>
        <begin position="409"/>
        <end position="434"/>
    </location>
</feature>
<feature type="compositionally biased region" description="Low complexity" evidence="1">
    <location>
        <begin position="374"/>
        <end position="384"/>
    </location>
</feature>
<protein>
    <submittedName>
        <fullName evidence="3">Uncharacterized protein</fullName>
    </submittedName>
</protein>
<accession>A0A0V1AW21</accession>
<feature type="compositionally biased region" description="Basic and acidic residues" evidence="1">
    <location>
        <begin position="388"/>
        <end position="397"/>
    </location>
</feature>
<feature type="region of interest" description="Disordered" evidence="1">
    <location>
        <begin position="374"/>
        <end position="397"/>
    </location>
</feature>
<dbReference type="InParanoid" id="A0A0V1AW21"/>
<feature type="transmembrane region" description="Helical" evidence="2">
    <location>
        <begin position="209"/>
        <end position="229"/>
    </location>
</feature>
<feature type="transmembrane region" description="Helical" evidence="2">
    <location>
        <begin position="284"/>
        <end position="303"/>
    </location>
</feature>
<feature type="transmembrane region" description="Helical" evidence="2">
    <location>
        <begin position="486"/>
        <end position="508"/>
    </location>
</feature>
<keyword evidence="4" id="KW-1185">Reference proteome</keyword>
<dbReference type="EMBL" id="JYDH01000191">
    <property type="protein sequence ID" value="KRY28793.1"/>
    <property type="molecule type" value="Genomic_DNA"/>
</dbReference>
<keyword evidence="2" id="KW-0812">Transmembrane</keyword>
<evidence type="ECO:0000313" key="3">
    <source>
        <dbReference type="EMBL" id="KRY28793.1"/>
    </source>
</evidence>
<evidence type="ECO:0000256" key="1">
    <source>
        <dbReference type="SAM" id="MobiDB-lite"/>
    </source>
</evidence>
<feature type="compositionally biased region" description="Basic and acidic residues" evidence="1">
    <location>
        <begin position="129"/>
        <end position="138"/>
    </location>
</feature>
<feature type="compositionally biased region" description="Polar residues" evidence="1">
    <location>
        <begin position="409"/>
        <end position="418"/>
    </location>
</feature>